<evidence type="ECO:0000313" key="3">
    <source>
        <dbReference type="EMBL" id="CAA6813058.1"/>
    </source>
</evidence>
<keyword evidence="2" id="KW-0004">4Fe-4S</keyword>
<protein>
    <submittedName>
        <fullName evidence="3">Menaquinone via futalosine step 3</fullName>
    </submittedName>
</protein>
<dbReference type="InterPro" id="IPR034405">
    <property type="entry name" value="F420"/>
</dbReference>
<dbReference type="PANTHER" id="PTHR43076">
    <property type="entry name" value="FO SYNTHASE (COFH)"/>
    <property type="match status" value="1"/>
</dbReference>
<feature type="non-terminal residue" evidence="3">
    <location>
        <position position="72"/>
    </location>
</feature>
<sequence length="72" mass="8488">MTRLTKKEALDLFQNESLLNLGIQANNIKKFKHPDDTVSFIVDRNINYTNICWVDCKFCAFYRHAKDDDAYI</sequence>
<dbReference type="EMBL" id="CACVAW010000052">
    <property type="protein sequence ID" value="CAA6813058.1"/>
    <property type="molecule type" value="Genomic_DNA"/>
</dbReference>
<dbReference type="GO" id="GO:0044689">
    <property type="term" value="F:7,8-didemethyl-8-hydroxy-5-deazariboflavin synthase activity"/>
    <property type="evidence" value="ECO:0007669"/>
    <property type="project" value="TreeGrafter"/>
</dbReference>
<proteinExistence type="predicted"/>
<dbReference type="SUPFAM" id="SSF102114">
    <property type="entry name" value="Radical SAM enzymes"/>
    <property type="match status" value="1"/>
</dbReference>
<dbReference type="PANTHER" id="PTHR43076:SF1">
    <property type="entry name" value="LIPOYL SYNTHASE 2"/>
    <property type="match status" value="1"/>
</dbReference>
<gene>
    <name evidence="3" type="ORF">HELGO_WM21854</name>
</gene>
<organism evidence="3">
    <name type="scientific">uncultured Campylobacterales bacterium</name>
    <dbReference type="NCBI Taxonomy" id="352960"/>
    <lineage>
        <taxon>Bacteria</taxon>
        <taxon>Pseudomonadati</taxon>
        <taxon>Campylobacterota</taxon>
        <taxon>Epsilonproteobacteria</taxon>
        <taxon>Campylobacterales</taxon>
        <taxon>environmental samples</taxon>
    </lineage>
</organism>
<dbReference type="InterPro" id="IPR058240">
    <property type="entry name" value="rSAM_sf"/>
</dbReference>
<dbReference type="InterPro" id="IPR013785">
    <property type="entry name" value="Aldolase_TIM"/>
</dbReference>
<evidence type="ECO:0000256" key="1">
    <source>
        <dbReference type="ARBA" id="ARBA00001966"/>
    </source>
</evidence>
<dbReference type="GO" id="GO:0051539">
    <property type="term" value="F:4 iron, 4 sulfur cluster binding"/>
    <property type="evidence" value="ECO:0007669"/>
    <property type="project" value="UniProtKB-KW"/>
</dbReference>
<keyword evidence="2" id="KW-0408">Iron</keyword>
<keyword evidence="2" id="KW-0479">Metal-binding</keyword>
<dbReference type="AlphaFoldDB" id="A0A6S6T904"/>
<name>A0A6S6T904_9BACT</name>
<keyword evidence="2" id="KW-0411">Iron-sulfur</keyword>
<accession>A0A6S6T904</accession>
<comment type="cofactor">
    <cofactor evidence="1">
        <name>[4Fe-4S] cluster</name>
        <dbReference type="ChEBI" id="CHEBI:49883"/>
    </cofactor>
</comment>
<evidence type="ECO:0000256" key="2">
    <source>
        <dbReference type="ARBA" id="ARBA00022485"/>
    </source>
</evidence>
<dbReference type="Gene3D" id="3.20.20.70">
    <property type="entry name" value="Aldolase class I"/>
    <property type="match status" value="1"/>
</dbReference>
<reference evidence="3" key="1">
    <citation type="submission" date="2020-01" db="EMBL/GenBank/DDBJ databases">
        <authorList>
            <person name="Meier V. D."/>
            <person name="Meier V D."/>
        </authorList>
    </citation>
    <scope>NUCLEOTIDE SEQUENCE</scope>
    <source>
        <strain evidence="3">HLG_WM_MAG_12</strain>
    </source>
</reference>